<dbReference type="Proteomes" id="UP000283522">
    <property type="component" value="Unassembled WGS sequence"/>
</dbReference>
<evidence type="ECO:0000256" key="3">
    <source>
        <dbReference type="ARBA" id="ARBA00022679"/>
    </source>
</evidence>
<evidence type="ECO:0000259" key="8">
    <source>
        <dbReference type="PROSITE" id="PS52029"/>
    </source>
</evidence>
<dbReference type="Pfam" id="PF20142">
    <property type="entry name" value="Scaffold"/>
    <property type="match status" value="1"/>
</dbReference>
<accession>A0A418PUX7</accession>
<evidence type="ECO:0000313" key="9">
    <source>
        <dbReference type="EMBL" id="RIW17350.1"/>
    </source>
</evidence>
<evidence type="ECO:0000256" key="6">
    <source>
        <dbReference type="ARBA" id="ARBA00023316"/>
    </source>
</evidence>
<dbReference type="InterPro" id="IPR052905">
    <property type="entry name" value="LD-transpeptidase_YkuD-like"/>
</dbReference>
<dbReference type="InterPro" id="IPR038063">
    <property type="entry name" value="Transpep_catalytic_dom"/>
</dbReference>
<dbReference type="GO" id="GO:0071555">
    <property type="term" value="P:cell wall organization"/>
    <property type="evidence" value="ECO:0007669"/>
    <property type="project" value="UniProtKB-UniRule"/>
</dbReference>
<gene>
    <name evidence="9" type="ORF">D0X99_06330</name>
</gene>
<dbReference type="CDD" id="cd16913">
    <property type="entry name" value="YkuD_like"/>
    <property type="match status" value="1"/>
</dbReference>
<organism evidence="9 10">
    <name type="scientific">Algoriphagus lacus</name>
    <dbReference type="NCBI Taxonomy" id="2056311"/>
    <lineage>
        <taxon>Bacteria</taxon>
        <taxon>Pseudomonadati</taxon>
        <taxon>Bacteroidota</taxon>
        <taxon>Cytophagia</taxon>
        <taxon>Cytophagales</taxon>
        <taxon>Cyclobacteriaceae</taxon>
        <taxon>Algoriphagus</taxon>
    </lineage>
</organism>
<dbReference type="Pfam" id="PF01471">
    <property type="entry name" value="PG_binding_1"/>
    <property type="match status" value="1"/>
</dbReference>
<dbReference type="GO" id="GO:0004180">
    <property type="term" value="F:carboxypeptidase activity"/>
    <property type="evidence" value="ECO:0007669"/>
    <property type="project" value="UniProtKB-ARBA"/>
</dbReference>
<evidence type="ECO:0000256" key="4">
    <source>
        <dbReference type="ARBA" id="ARBA00022960"/>
    </source>
</evidence>
<evidence type="ECO:0000256" key="1">
    <source>
        <dbReference type="ARBA" id="ARBA00004752"/>
    </source>
</evidence>
<dbReference type="SUPFAM" id="SSF47090">
    <property type="entry name" value="PGBD-like"/>
    <property type="match status" value="1"/>
</dbReference>
<evidence type="ECO:0000313" key="10">
    <source>
        <dbReference type="Proteomes" id="UP000283522"/>
    </source>
</evidence>
<dbReference type="GO" id="GO:0016740">
    <property type="term" value="F:transferase activity"/>
    <property type="evidence" value="ECO:0007669"/>
    <property type="project" value="UniProtKB-KW"/>
</dbReference>
<dbReference type="GO" id="GO:0009252">
    <property type="term" value="P:peptidoglycan biosynthetic process"/>
    <property type="evidence" value="ECO:0007669"/>
    <property type="project" value="UniProtKB-UniPathway"/>
</dbReference>
<comment type="similarity">
    <text evidence="2">Belongs to the YkuD family.</text>
</comment>
<name>A0A418PUX7_9BACT</name>
<evidence type="ECO:0000256" key="5">
    <source>
        <dbReference type="ARBA" id="ARBA00022984"/>
    </source>
</evidence>
<sequence>MGKFTFFTFLIVFTSLGFASGKPFFVNSTSEQLRTILEQDNPGEKITVREIPLQNTEQIYVFYDGRNYDESWSENGILTEQAYELRFEIKQAKFDGLNPSDYHIGLIDAFFKTFEANKKAGKANDFMELADLDLLLTDAFFKLAAHLERGKVDPSQLDSKWGISRKPQKADYINLLNKGLQEKAIRRNLEQLYPDFTIYRKGREVIRALDELAKKDSLDWKPIKIDKSIKVGEVNNAIPQIRQRLQFWGHLKSAEVGDARLYDSTLFFAVKSFQEENGMEPDGAIGKNTVAGLNASPSFLMDKASINLERLRWLPDTVRDAEFILVNIANYQLDYINKLDTVFSSKVIVGKRYHESPIFSAQMSYIVFSPYWNIPTSIAKNEIIPAIRKNPNYLNQKNMEVVTGSGKVVDPSTINWSSRSFPYMIRQKPGGSNSLGLVKFMFPNSHSVYIHDTPSKSLFEKEDRALSHGCIRLQNPVKFAQILLKDDPSWTLEKIDQAMHQEKEQIVNLPRKIPVILVYLTFWADSKGKPHFRQDIYGRDADLLMKLKN</sequence>
<keyword evidence="6 7" id="KW-0961">Cell wall biogenesis/degradation</keyword>
<dbReference type="Gene3D" id="2.40.440.10">
    <property type="entry name" value="L,D-transpeptidase catalytic domain-like"/>
    <property type="match status" value="1"/>
</dbReference>
<reference evidence="9 10" key="1">
    <citation type="submission" date="2018-09" db="EMBL/GenBank/DDBJ databases">
        <authorList>
            <person name="Wang X."/>
            <person name="Du Z."/>
        </authorList>
    </citation>
    <scope>NUCLEOTIDE SEQUENCE [LARGE SCALE GENOMIC DNA]</scope>
    <source>
        <strain evidence="9 10">N3</strain>
    </source>
</reference>
<dbReference type="RefSeq" id="WP_119476787.1">
    <property type="nucleotide sequence ID" value="NZ_QXML01000002.1"/>
</dbReference>
<feature type="active site" description="Nucleophile" evidence="7">
    <location>
        <position position="470"/>
    </location>
</feature>
<dbReference type="OrthoDB" id="9778545at2"/>
<evidence type="ECO:0000256" key="7">
    <source>
        <dbReference type="PROSITE-ProRule" id="PRU01373"/>
    </source>
</evidence>
<dbReference type="InterPro" id="IPR045380">
    <property type="entry name" value="LD_TPept_scaffold_dom"/>
</dbReference>
<keyword evidence="4 7" id="KW-0133">Cell shape</keyword>
<keyword evidence="3" id="KW-0808">Transferase</keyword>
<dbReference type="EMBL" id="QXML01000002">
    <property type="protein sequence ID" value="RIW17350.1"/>
    <property type="molecule type" value="Genomic_DNA"/>
</dbReference>
<comment type="pathway">
    <text evidence="1 7">Cell wall biogenesis; peptidoglycan biosynthesis.</text>
</comment>
<feature type="domain" description="L,D-TPase catalytic" evidence="8">
    <location>
        <begin position="322"/>
        <end position="492"/>
    </location>
</feature>
<evidence type="ECO:0000256" key="2">
    <source>
        <dbReference type="ARBA" id="ARBA00005992"/>
    </source>
</evidence>
<protein>
    <submittedName>
        <fullName evidence="9">Murein L,D-transpeptidase</fullName>
    </submittedName>
</protein>
<dbReference type="InterPro" id="IPR036365">
    <property type="entry name" value="PGBD-like_sf"/>
</dbReference>
<keyword evidence="10" id="KW-1185">Reference proteome</keyword>
<proteinExistence type="inferred from homology"/>
<dbReference type="GO" id="GO:0008360">
    <property type="term" value="P:regulation of cell shape"/>
    <property type="evidence" value="ECO:0007669"/>
    <property type="project" value="UniProtKB-UniRule"/>
</dbReference>
<dbReference type="InterPro" id="IPR036366">
    <property type="entry name" value="PGBDSf"/>
</dbReference>
<dbReference type="PROSITE" id="PS52029">
    <property type="entry name" value="LD_TPASE"/>
    <property type="match status" value="1"/>
</dbReference>
<dbReference type="UniPathway" id="UPA00219"/>
<dbReference type="PANTHER" id="PTHR41533">
    <property type="entry name" value="L,D-TRANSPEPTIDASE HI_1667-RELATED"/>
    <property type="match status" value="1"/>
</dbReference>
<dbReference type="AlphaFoldDB" id="A0A418PUX7"/>
<comment type="caution">
    <text evidence="9">The sequence shown here is derived from an EMBL/GenBank/DDBJ whole genome shotgun (WGS) entry which is preliminary data.</text>
</comment>
<dbReference type="Pfam" id="PF03734">
    <property type="entry name" value="YkuD"/>
    <property type="match status" value="1"/>
</dbReference>
<keyword evidence="5 7" id="KW-0573">Peptidoglycan synthesis</keyword>
<dbReference type="InterPro" id="IPR005490">
    <property type="entry name" value="LD_TPept_cat_dom"/>
</dbReference>
<dbReference type="Gene3D" id="1.10.101.10">
    <property type="entry name" value="PGBD-like superfamily/PGBD"/>
    <property type="match status" value="1"/>
</dbReference>
<dbReference type="PANTHER" id="PTHR41533:SF2">
    <property type="entry name" value="BLR7131 PROTEIN"/>
    <property type="match status" value="1"/>
</dbReference>
<dbReference type="SUPFAM" id="SSF141523">
    <property type="entry name" value="L,D-transpeptidase catalytic domain-like"/>
    <property type="match status" value="1"/>
</dbReference>
<dbReference type="InterPro" id="IPR002477">
    <property type="entry name" value="Peptidoglycan-bd-like"/>
</dbReference>
<feature type="active site" description="Proton donor/acceptor" evidence="7">
    <location>
        <position position="451"/>
    </location>
</feature>